<keyword evidence="2" id="KW-1185">Reference proteome</keyword>
<dbReference type="RefSeq" id="WP_338238206.1">
    <property type="nucleotide sequence ID" value="NZ_BQKE01000002.1"/>
</dbReference>
<comment type="caution">
    <text evidence="1">The sequence shown here is derived from an EMBL/GenBank/DDBJ whole genome shotgun (WGS) entry which is preliminary data.</text>
</comment>
<dbReference type="AlphaFoldDB" id="A0AAN4W1H2"/>
<sequence>MKGDTLFGEIDYRNNINSAKFCWFKSLAGNLKYEPSDILAYGFLKGKQYVSKTVEVKGQTGQYFLEYLVKGFANLYYLNLGRLDYYFLEKGEELQPLTNDEVEIIDEDGTVLRKDSNQYKRIMNYYFNDAPSVQERVDDTYFPYKDLIRITKDYHKAVCSDYACIDYTKNLINISSVELMLGLNAGSYYMKKHDLSIAADRNVSMGILLLFKPLKAFRAWNVELGLDYTQLHYQHYSWISTFGYLNMDAQYAVFKYQFGLRYELPQKAVQPFFSLGLTPQSWQHQKGHVAYENNMRPRYLDLFPSKTC</sequence>
<proteinExistence type="predicted"/>
<dbReference type="Proteomes" id="UP001310022">
    <property type="component" value="Unassembled WGS sequence"/>
</dbReference>
<organism evidence="1 2">
    <name type="scientific">Persicobacter diffluens</name>
    <dbReference type="NCBI Taxonomy" id="981"/>
    <lineage>
        <taxon>Bacteria</taxon>
        <taxon>Pseudomonadati</taxon>
        <taxon>Bacteroidota</taxon>
        <taxon>Cytophagia</taxon>
        <taxon>Cytophagales</taxon>
        <taxon>Persicobacteraceae</taxon>
        <taxon>Persicobacter</taxon>
    </lineage>
</organism>
<evidence type="ECO:0000313" key="2">
    <source>
        <dbReference type="Proteomes" id="UP001310022"/>
    </source>
</evidence>
<gene>
    <name evidence="1" type="ORF">PEDI_35380</name>
</gene>
<reference evidence="1 2" key="1">
    <citation type="submission" date="2021-12" db="EMBL/GenBank/DDBJ databases">
        <title>Genome sequencing of bacteria with rrn-lacking chromosome and rrn-plasmid.</title>
        <authorList>
            <person name="Anda M."/>
            <person name="Iwasaki W."/>
        </authorList>
    </citation>
    <scope>NUCLEOTIDE SEQUENCE [LARGE SCALE GENOMIC DNA]</scope>
    <source>
        <strain evidence="1 2">NBRC 15940</strain>
    </source>
</reference>
<protein>
    <submittedName>
        <fullName evidence="1">Uncharacterized protein</fullName>
    </submittedName>
</protein>
<dbReference type="EMBL" id="BQKE01000002">
    <property type="protein sequence ID" value="GJM62986.1"/>
    <property type="molecule type" value="Genomic_DNA"/>
</dbReference>
<name>A0AAN4W1H2_9BACT</name>
<accession>A0AAN4W1H2</accession>
<evidence type="ECO:0000313" key="1">
    <source>
        <dbReference type="EMBL" id="GJM62986.1"/>
    </source>
</evidence>